<dbReference type="Proteomes" id="UP001168528">
    <property type="component" value="Unassembled WGS sequence"/>
</dbReference>
<dbReference type="EMBL" id="JAUKPO010000020">
    <property type="protein sequence ID" value="MDO1449624.1"/>
    <property type="molecule type" value="Genomic_DNA"/>
</dbReference>
<dbReference type="InterPro" id="IPR002734">
    <property type="entry name" value="RibDG_C"/>
</dbReference>
<dbReference type="Gene3D" id="3.40.430.10">
    <property type="entry name" value="Dihydrofolate Reductase, subunit A"/>
    <property type="match status" value="1"/>
</dbReference>
<dbReference type="RefSeq" id="WP_302040428.1">
    <property type="nucleotide sequence ID" value="NZ_JAUKPO010000020.1"/>
</dbReference>
<evidence type="ECO:0000259" key="4">
    <source>
        <dbReference type="Pfam" id="PF01872"/>
    </source>
</evidence>
<dbReference type="InterPro" id="IPR024072">
    <property type="entry name" value="DHFR-like_dom_sf"/>
</dbReference>
<dbReference type="PANTHER" id="PTHR38011">
    <property type="entry name" value="DIHYDROFOLATE REDUCTASE FAMILY PROTEIN (AFU_ORTHOLOGUE AFUA_8G06820)"/>
    <property type="match status" value="1"/>
</dbReference>
<dbReference type="PANTHER" id="PTHR38011:SF7">
    <property type="entry name" value="2,5-DIAMINO-6-RIBOSYLAMINO-4(3H)-PYRIMIDINONE 5'-PHOSPHATE REDUCTASE"/>
    <property type="match status" value="1"/>
</dbReference>
<name>A0ABT8RC02_9BACT</name>
<comment type="caution">
    <text evidence="5">The sequence shown here is derived from an EMBL/GenBank/DDBJ whole genome shotgun (WGS) entry which is preliminary data.</text>
</comment>
<accession>A0ABT8RC02</accession>
<evidence type="ECO:0000313" key="6">
    <source>
        <dbReference type="Proteomes" id="UP001168528"/>
    </source>
</evidence>
<dbReference type="SUPFAM" id="SSF53597">
    <property type="entry name" value="Dihydrofolate reductase-like"/>
    <property type="match status" value="1"/>
</dbReference>
<feature type="domain" description="Bacterial bifunctional deaminase-reductase C-terminal" evidence="4">
    <location>
        <begin position="4"/>
        <end position="221"/>
    </location>
</feature>
<dbReference type="InterPro" id="IPR050765">
    <property type="entry name" value="Riboflavin_Biosynth_HTPR"/>
</dbReference>
<evidence type="ECO:0000256" key="2">
    <source>
        <dbReference type="ARBA" id="ARBA00022857"/>
    </source>
</evidence>
<reference evidence="5" key="1">
    <citation type="submission" date="2023-07" db="EMBL/GenBank/DDBJ databases">
        <title>The genome sequence of Rhodocytophaga aerolata KACC 12507.</title>
        <authorList>
            <person name="Zhang X."/>
        </authorList>
    </citation>
    <scope>NUCLEOTIDE SEQUENCE</scope>
    <source>
        <strain evidence="5">KACC 12507</strain>
    </source>
</reference>
<keyword evidence="3" id="KW-0560">Oxidoreductase</keyword>
<keyword evidence="2" id="KW-0521">NADP</keyword>
<dbReference type="Pfam" id="PF01872">
    <property type="entry name" value="RibD_C"/>
    <property type="match status" value="1"/>
</dbReference>
<gene>
    <name evidence="5" type="ORF">Q0590_25325</name>
</gene>
<keyword evidence="6" id="KW-1185">Reference proteome</keyword>
<proteinExistence type="predicted"/>
<evidence type="ECO:0000256" key="1">
    <source>
        <dbReference type="ARBA" id="ARBA00005104"/>
    </source>
</evidence>
<organism evidence="5 6">
    <name type="scientific">Rhodocytophaga aerolata</name>
    <dbReference type="NCBI Taxonomy" id="455078"/>
    <lineage>
        <taxon>Bacteria</taxon>
        <taxon>Pseudomonadati</taxon>
        <taxon>Bacteroidota</taxon>
        <taxon>Cytophagia</taxon>
        <taxon>Cytophagales</taxon>
        <taxon>Rhodocytophagaceae</taxon>
        <taxon>Rhodocytophaga</taxon>
    </lineage>
</organism>
<protein>
    <submittedName>
        <fullName evidence="5">RibD family protein</fullName>
    </submittedName>
</protein>
<evidence type="ECO:0000313" key="5">
    <source>
        <dbReference type="EMBL" id="MDO1449624.1"/>
    </source>
</evidence>
<sequence>MKRPYIMFHMVSSINGKILTENWRHTNAWKSLAPCFEGIYESFGADGWICGRVTLEKDFSNESPELTEPDTAINRETFIGNEKATSLAIAIDTKGKLGWKDNEIQGDHIIEVLSENVSDAYLYYLQKKNISYLFAGKENIDFEYALEVLANSFQIKTLLLEGGGYLNGSMLNTGLIDEFSLLLAPIADALPGPTTFELGNYPKANSVWDLKLTSTQTLEGGTLWLRYKRN</sequence>
<evidence type="ECO:0000256" key="3">
    <source>
        <dbReference type="ARBA" id="ARBA00023002"/>
    </source>
</evidence>
<comment type="pathway">
    <text evidence="1">Cofactor biosynthesis; riboflavin biosynthesis.</text>
</comment>